<organism evidence="1 2">
    <name type="scientific">Emydomyces testavorans</name>
    <dbReference type="NCBI Taxonomy" id="2070801"/>
    <lineage>
        <taxon>Eukaryota</taxon>
        <taxon>Fungi</taxon>
        <taxon>Dikarya</taxon>
        <taxon>Ascomycota</taxon>
        <taxon>Pezizomycotina</taxon>
        <taxon>Eurotiomycetes</taxon>
        <taxon>Eurotiomycetidae</taxon>
        <taxon>Onygenales</taxon>
        <taxon>Nannizziopsiaceae</taxon>
        <taxon>Emydomyces</taxon>
    </lineage>
</organism>
<dbReference type="Proteomes" id="UP001219355">
    <property type="component" value="Chromosome 3"/>
</dbReference>
<protein>
    <submittedName>
        <fullName evidence="1">Uncharacterized protein</fullName>
    </submittedName>
</protein>
<keyword evidence="2" id="KW-1185">Reference proteome</keyword>
<evidence type="ECO:0000313" key="1">
    <source>
        <dbReference type="EMBL" id="WEW59768.1"/>
    </source>
</evidence>
<accession>A0AAF0DKB4</accession>
<name>A0AAF0DKB4_9EURO</name>
<dbReference type="EMBL" id="CP120629">
    <property type="protein sequence ID" value="WEW59768.1"/>
    <property type="molecule type" value="Genomic_DNA"/>
</dbReference>
<dbReference type="AlphaFoldDB" id="A0AAF0DKB4"/>
<evidence type="ECO:0000313" key="2">
    <source>
        <dbReference type="Proteomes" id="UP001219355"/>
    </source>
</evidence>
<reference evidence="1" key="1">
    <citation type="submission" date="2023-03" db="EMBL/GenBank/DDBJ databases">
        <title>Emydomyces testavorans Genome Sequence.</title>
        <authorList>
            <person name="Hoyer L."/>
        </authorList>
    </citation>
    <scope>NUCLEOTIDE SEQUENCE</scope>
    <source>
        <strain evidence="1">16-2883</strain>
    </source>
</reference>
<gene>
    <name evidence="1" type="ORF">PRK78_005248</name>
</gene>
<sequence>MPANHLNDNPALSFNGIVENLNLTPLNSCVFIFEIDASAFEHGQKCLSRRVSGSGNLQTKQGWHDNLSALFLAAELAPLLGLLVSNEYRLKNEVLSNLKAA</sequence>
<proteinExistence type="predicted"/>